<dbReference type="Pfam" id="PF13561">
    <property type="entry name" value="adh_short_C2"/>
    <property type="match status" value="1"/>
</dbReference>
<keyword evidence="6" id="KW-1185">Reference proteome</keyword>
<comment type="catalytic activity">
    <reaction evidence="4">
        <text>a (3R)-hydroxyacyl-[ACP] + NADP(+) = a 3-oxoacyl-[ACP] + NADPH + H(+)</text>
        <dbReference type="Rhea" id="RHEA:17397"/>
        <dbReference type="Rhea" id="RHEA-COMP:9916"/>
        <dbReference type="Rhea" id="RHEA-COMP:9945"/>
        <dbReference type="ChEBI" id="CHEBI:15378"/>
        <dbReference type="ChEBI" id="CHEBI:57783"/>
        <dbReference type="ChEBI" id="CHEBI:58349"/>
        <dbReference type="ChEBI" id="CHEBI:78776"/>
        <dbReference type="ChEBI" id="CHEBI:78827"/>
        <dbReference type="EC" id="1.1.1.100"/>
    </reaction>
</comment>
<dbReference type="InParanoid" id="A0A165I1Q1"/>
<dbReference type="FunCoup" id="A0A165I1Q1">
    <property type="interactions" value="23"/>
</dbReference>
<dbReference type="OrthoDB" id="498125at2759"/>
<dbReference type="AlphaFoldDB" id="A0A165I1Q1"/>
<name>A0A165I1Q1_9BASI</name>
<evidence type="ECO:0000313" key="6">
    <source>
        <dbReference type="Proteomes" id="UP000076842"/>
    </source>
</evidence>
<organism evidence="5 6">
    <name type="scientific">Calocera cornea HHB12733</name>
    <dbReference type="NCBI Taxonomy" id="1353952"/>
    <lineage>
        <taxon>Eukaryota</taxon>
        <taxon>Fungi</taxon>
        <taxon>Dikarya</taxon>
        <taxon>Basidiomycota</taxon>
        <taxon>Agaricomycotina</taxon>
        <taxon>Dacrymycetes</taxon>
        <taxon>Dacrymycetales</taxon>
        <taxon>Dacrymycetaceae</taxon>
        <taxon>Calocera</taxon>
    </lineage>
</organism>
<dbReference type="EMBL" id="KV423935">
    <property type="protein sequence ID" value="KZT60021.1"/>
    <property type="molecule type" value="Genomic_DNA"/>
</dbReference>
<dbReference type="Gene3D" id="3.40.50.720">
    <property type="entry name" value="NAD(P)-binding Rossmann-like Domain"/>
    <property type="match status" value="1"/>
</dbReference>
<dbReference type="CDD" id="cd05233">
    <property type="entry name" value="SDR_c"/>
    <property type="match status" value="1"/>
</dbReference>
<dbReference type="InterPro" id="IPR002347">
    <property type="entry name" value="SDR_fam"/>
</dbReference>
<dbReference type="SUPFAM" id="SSF51735">
    <property type="entry name" value="NAD(P)-binding Rossmann-fold domains"/>
    <property type="match status" value="1"/>
</dbReference>
<dbReference type="NCBIfam" id="NF009384">
    <property type="entry name" value="PRK12743.1"/>
    <property type="match status" value="1"/>
</dbReference>
<dbReference type="PROSITE" id="PS00061">
    <property type="entry name" value="ADH_SHORT"/>
    <property type="match status" value="1"/>
</dbReference>
<dbReference type="PRINTS" id="PR00081">
    <property type="entry name" value="GDHRDH"/>
</dbReference>
<dbReference type="GO" id="GO:0004316">
    <property type="term" value="F:3-oxoacyl-[acyl-carrier-protein] reductase (NADPH) activity"/>
    <property type="evidence" value="ECO:0007669"/>
    <property type="project" value="UniProtKB-EC"/>
</dbReference>
<dbReference type="EC" id="1.1.1.100" evidence="2"/>
<reference evidence="5 6" key="1">
    <citation type="journal article" date="2016" name="Mol. Biol. Evol.">
        <title>Comparative Genomics of Early-Diverging Mushroom-Forming Fungi Provides Insights into the Origins of Lignocellulose Decay Capabilities.</title>
        <authorList>
            <person name="Nagy L.G."/>
            <person name="Riley R."/>
            <person name="Tritt A."/>
            <person name="Adam C."/>
            <person name="Daum C."/>
            <person name="Floudas D."/>
            <person name="Sun H."/>
            <person name="Yadav J.S."/>
            <person name="Pangilinan J."/>
            <person name="Larsson K.H."/>
            <person name="Matsuura K."/>
            <person name="Barry K."/>
            <person name="Labutti K."/>
            <person name="Kuo R."/>
            <person name="Ohm R.A."/>
            <person name="Bhattacharya S.S."/>
            <person name="Shirouzu T."/>
            <person name="Yoshinaga Y."/>
            <person name="Martin F.M."/>
            <person name="Grigoriev I.V."/>
            <person name="Hibbett D.S."/>
        </authorList>
    </citation>
    <scope>NUCLEOTIDE SEQUENCE [LARGE SCALE GENOMIC DNA]</scope>
    <source>
        <strain evidence="5 6">HHB12733</strain>
    </source>
</reference>
<protein>
    <recommendedName>
        <fullName evidence="2">3-oxoacyl-[acyl-carrier-protein] reductase</fullName>
        <ecNumber evidence="2">1.1.1.100</ecNumber>
    </recommendedName>
</protein>
<dbReference type="Proteomes" id="UP000076842">
    <property type="component" value="Unassembled WGS sequence"/>
</dbReference>
<dbReference type="GO" id="GO:0032787">
    <property type="term" value="P:monocarboxylic acid metabolic process"/>
    <property type="evidence" value="ECO:0007669"/>
    <property type="project" value="UniProtKB-ARBA"/>
</dbReference>
<evidence type="ECO:0000256" key="2">
    <source>
        <dbReference type="ARBA" id="ARBA00012948"/>
    </source>
</evidence>
<dbReference type="InterPro" id="IPR020904">
    <property type="entry name" value="Sc_DH/Rdtase_CS"/>
</dbReference>
<dbReference type="InterPro" id="IPR050259">
    <property type="entry name" value="SDR"/>
</dbReference>
<gene>
    <name evidence="5" type="ORF">CALCODRAFT_553952</name>
</gene>
<sequence length="273" mass="29458">MPSSSKVAIVTGAESGIGRQIAYELAERGYDIGVTWFGSEEEGAKVCEKVKELGRRTELLHLDLTVLPDAESVVDKFIELFGGLDLLVNCAGVGKRGTILEINWDDWRRTFSICVDGPFLLSQRACKYWVAHKRPGVIVNITSVHEHSPHPRSMAYNSAKHALGGLTKTLAVDMAKYGIRCVAVAPGMIATAANGMDEDKSYEYLVRGLPAQRPGHPREIAKMVAFLASDDAAYITGTSFAVDGGFLVTNPQFPPPGLQVEEGGHALAQPPGH</sequence>
<dbReference type="STRING" id="1353952.A0A165I1Q1"/>
<evidence type="ECO:0000256" key="4">
    <source>
        <dbReference type="ARBA" id="ARBA00048508"/>
    </source>
</evidence>
<dbReference type="PANTHER" id="PTHR42879">
    <property type="entry name" value="3-OXOACYL-(ACYL-CARRIER-PROTEIN) REDUCTASE"/>
    <property type="match status" value="1"/>
</dbReference>
<dbReference type="PRINTS" id="PR00080">
    <property type="entry name" value="SDRFAMILY"/>
</dbReference>
<dbReference type="PANTHER" id="PTHR42879:SF2">
    <property type="entry name" value="3-OXOACYL-[ACYL-CARRIER-PROTEIN] REDUCTASE FABG"/>
    <property type="match status" value="1"/>
</dbReference>
<evidence type="ECO:0000256" key="1">
    <source>
        <dbReference type="ARBA" id="ARBA00006484"/>
    </source>
</evidence>
<dbReference type="InterPro" id="IPR036291">
    <property type="entry name" value="NAD(P)-bd_dom_sf"/>
</dbReference>
<proteinExistence type="inferred from homology"/>
<dbReference type="FunFam" id="3.40.50.720:FF:000084">
    <property type="entry name" value="Short-chain dehydrogenase reductase"/>
    <property type="match status" value="1"/>
</dbReference>
<comment type="similarity">
    <text evidence="1">Belongs to the short-chain dehydrogenases/reductases (SDR) family.</text>
</comment>
<evidence type="ECO:0000313" key="5">
    <source>
        <dbReference type="EMBL" id="KZT60021.1"/>
    </source>
</evidence>
<evidence type="ECO:0000256" key="3">
    <source>
        <dbReference type="ARBA" id="ARBA00022857"/>
    </source>
</evidence>
<keyword evidence="3" id="KW-0521">NADP</keyword>
<accession>A0A165I1Q1</accession>